<evidence type="ECO:0000313" key="2">
    <source>
        <dbReference type="WBParaSite" id="PS1159_v2.g6448.t1"/>
    </source>
</evidence>
<name>A0AC35GL68_9BILA</name>
<protein>
    <submittedName>
        <fullName evidence="2">G domain-containing protein</fullName>
    </submittedName>
</protein>
<sequence length="868" mass="100061">MFPSFGYQYSPGDLLSSKTFEKVAFNDVETVSNEVDETGIRYQSIDPSKVLTGLCHILGCNSGQQMINAVLNDEERFEPLLNFLYSQPHPFPCFGFSVIRKENESCFEVSNSENSQADLMVSKTYSGTFFLCVLTSKLLIKDQDLVMKKFAFLLETNNALFGTITKEHCEYFDNEDIKVTVFANWNEMVCNQMSVRDSLEKMMKYDEDCKLQLISFEVDDFFTCLRERPLPLDPDFETCYRLMRSIKNKVTEFQLIFDSKKKKSTSGFKYLLSDLQKELKQTYFLKFEHIEQMNEIFVDALNVLEKGLKSFLSTGTVAEPSLYQILESCLTSILTKYNIGNCNIRDNTVFFSFKDMKKLMEYFGKKAFIALKSGTDNFKQWITPDFLQKYPLCYVQQYPDDILDPLVLIDGDHVYGFGTVTLKKMYSKPTRHFDFDAFCCVNPEHKCERFWKCTTCNAYVASNGKETFCKCGVYLFEYVDFRCSFSGGKICVKPPRRRTNAVVDNKDSNDINIVLVGPVGSGKSTLINAVMNYLEFPKYKDASSRKLFSSIPYKFSMYDDNYKELVVCSKAIPLNCPENFSSTSGITKRPRTYELSCNGKNYRFLDTIGYGPAMKDLDLSNLRLWKSLKHIDAFWITISAAQILDDDDSWIRSIVKSIPKLLYSRVYFVFTNIQSKHSLHFNKNAAFVKRFFSQLKEFSFDEKNVFTIENDCLKILYAKNDGCSLTGVQDSIDKAWTESRHVVIDLLRKAFASKTTASKSHDEEIFFLNNLFYLYFRLKRVCSEDELIQCFDLLKHSFAYLSPSTTQDKPPSYGDVMKSLQKITYGIAVDSQQYKLTIEFIKTFEDFVKSRTPGLLGSVGNYLLSFVK</sequence>
<evidence type="ECO:0000313" key="1">
    <source>
        <dbReference type="Proteomes" id="UP000887580"/>
    </source>
</evidence>
<organism evidence="1 2">
    <name type="scientific">Panagrolaimus sp. PS1159</name>
    <dbReference type="NCBI Taxonomy" id="55785"/>
    <lineage>
        <taxon>Eukaryota</taxon>
        <taxon>Metazoa</taxon>
        <taxon>Ecdysozoa</taxon>
        <taxon>Nematoda</taxon>
        <taxon>Chromadorea</taxon>
        <taxon>Rhabditida</taxon>
        <taxon>Tylenchina</taxon>
        <taxon>Panagrolaimomorpha</taxon>
        <taxon>Panagrolaimoidea</taxon>
        <taxon>Panagrolaimidae</taxon>
        <taxon>Panagrolaimus</taxon>
    </lineage>
</organism>
<dbReference type="WBParaSite" id="PS1159_v2.g6448.t1">
    <property type="protein sequence ID" value="PS1159_v2.g6448.t1"/>
    <property type="gene ID" value="PS1159_v2.g6448"/>
</dbReference>
<dbReference type="Proteomes" id="UP000887580">
    <property type="component" value="Unplaced"/>
</dbReference>
<accession>A0AC35GL68</accession>
<proteinExistence type="predicted"/>
<reference evidence="2" key="1">
    <citation type="submission" date="2022-11" db="UniProtKB">
        <authorList>
            <consortium name="WormBaseParasite"/>
        </authorList>
    </citation>
    <scope>IDENTIFICATION</scope>
</reference>